<dbReference type="InterPro" id="IPR008920">
    <property type="entry name" value="TF_FadR/GntR_C"/>
</dbReference>
<dbReference type="RefSeq" id="WP_105336795.1">
    <property type="nucleotide sequence ID" value="NZ_PUHZ01000018.1"/>
</dbReference>
<keyword evidence="1" id="KW-0805">Transcription regulation</keyword>
<dbReference type="InterPro" id="IPR036388">
    <property type="entry name" value="WH-like_DNA-bd_sf"/>
</dbReference>
<evidence type="ECO:0000259" key="5">
    <source>
        <dbReference type="PROSITE" id="PS50949"/>
    </source>
</evidence>
<evidence type="ECO:0000313" key="7">
    <source>
        <dbReference type="Proteomes" id="UP000237819"/>
    </source>
</evidence>
<protein>
    <submittedName>
        <fullName evidence="6">GntR family transcriptional regulator</fullName>
    </submittedName>
</protein>
<evidence type="ECO:0000313" key="6">
    <source>
        <dbReference type="EMBL" id="PQO44621.1"/>
    </source>
</evidence>
<feature type="region of interest" description="Disordered" evidence="4">
    <location>
        <begin position="207"/>
        <end position="233"/>
    </location>
</feature>
<proteinExistence type="predicted"/>
<evidence type="ECO:0000256" key="2">
    <source>
        <dbReference type="ARBA" id="ARBA00023125"/>
    </source>
</evidence>
<reference evidence="6 7" key="1">
    <citation type="submission" date="2018-02" db="EMBL/GenBank/DDBJ databases">
        <title>Comparative genomes isolates from brazilian mangrove.</title>
        <authorList>
            <person name="Araujo J.E."/>
            <person name="Taketani R.G."/>
            <person name="Silva M.C.P."/>
            <person name="Loureco M.V."/>
            <person name="Andreote F.D."/>
        </authorList>
    </citation>
    <scope>NUCLEOTIDE SEQUENCE [LARGE SCALE GENOMIC DNA]</scope>
    <source>
        <strain evidence="6 7">Nap-Phe MGV</strain>
    </source>
</reference>
<dbReference type="AlphaFoldDB" id="A0A2S8GJX9"/>
<dbReference type="PANTHER" id="PTHR43537:SF24">
    <property type="entry name" value="GLUCONATE OPERON TRANSCRIPTIONAL REPRESSOR"/>
    <property type="match status" value="1"/>
</dbReference>
<dbReference type="GO" id="GO:0003677">
    <property type="term" value="F:DNA binding"/>
    <property type="evidence" value="ECO:0007669"/>
    <property type="project" value="UniProtKB-KW"/>
</dbReference>
<dbReference type="SMART" id="SM00345">
    <property type="entry name" value="HTH_GNTR"/>
    <property type="match status" value="1"/>
</dbReference>
<evidence type="ECO:0000256" key="1">
    <source>
        <dbReference type="ARBA" id="ARBA00023015"/>
    </source>
</evidence>
<dbReference type="InterPro" id="IPR036390">
    <property type="entry name" value="WH_DNA-bd_sf"/>
</dbReference>
<keyword evidence="2" id="KW-0238">DNA-binding</keyword>
<keyword evidence="3" id="KW-0804">Transcription</keyword>
<gene>
    <name evidence="6" type="ORF">C5Y93_17780</name>
</gene>
<dbReference type="Pfam" id="PF07729">
    <property type="entry name" value="FCD"/>
    <property type="match status" value="1"/>
</dbReference>
<dbReference type="OrthoDB" id="287672at2"/>
<dbReference type="PROSITE" id="PS50949">
    <property type="entry name" value="HTH_GNTR"/>
    <property type="match status" value="1"/>
</dbReference>
<dbReference type="GO" id="GO:0003700">
    <property type="term" value="F:DNA-binding transcription factor activity"/>
    <property type="evidence" value="ECO:0007669"/>
    <property type="project" value="InterPro"/>
</dbReference>
<dbReference type="SMART" id="SM00895">
    <property type="entry name" value="FCD"/>
    <property type="match status" value="1"/>
</dbReference>
<dbReference type="Gene3D" id="1.10.10.10">
    <property type="entry name" value="Winged helix-like DNA-binding domain superfamily/Winged helix DNA-binding domain"/>
    <property type="match status" value="1"/>
</dbReference>
<comment type="caution">
    <text evidence="6">The sequence shown here is derived from an EMBL/GenBank/DDBJ whole genome shotgun (WGS) entry which is preliminary data.</text>
</comment>
<organism evidence="6 7">
    <name type="scientific">Blastopirellula marina</name>
    <dbReference type="NCBI Taxonomy" id="124"/>
    <lineage>
        <taxon>Bacteria</taxon>
        <taxon>Pseudomonadati</taxon>
        <taxon>Planctomycetota</taxon>
        <taxon>Planctomycetia</taxon>
        <taxon>Pirellulales</taxon>
        <taxon>Pirellulaceae</taxon>
        <taxon>Blastopirellula</taxon>
    </lineage>
</organism>
<dbReference type="SUPFAM" id="SSF46785">
    <property type="entry name" value="Winged helix' DNA-binding domain"/>
    <property type="match status" value="1"/>
</dbReference>
<accession>A0A2S8GJX9</accession>
<dbReference type="PANTHER" id="PTHR43537">
    <property type="entry name" value="TRANSCRIPTIONAL REGULATOR, GNTR FAMILY"/>
    <property type="match status" value="1"/>
</dbReference>
<dbReference type="Pfam" id="PF00392">
    <property type="entry name" value="GntR"/>
    <property type="match status" value="1"/>
</dbReference>
<dbReference type="SUPFAM" id="SSF48008">
    <property type="entry name" value="GntR ligand-binding domain-like"/>
    <property type="match status" value="1"/>
</dbReference>
<evidence type="ECO:0000256" key="3">
    <source>
        <dbReference type="ARBA" id="ARBA00023163"/>
    </source>
</evidence>
<evidence type="ECO:0000256" key="4">
    <source>
        <dbReference type="SAM" id="MobiDB-lite"/>
    </source>
</evidence>
<dbReference type="Gene3D" id="1.20.120.530">
    <property type="entry name" value="GntR ligand-binding domain-like"/>
    <property type="match status" value="1"/>
</dbReference>
<dbReference type="InterPro" id="IPR011711">
    <property type="entry name" value="GntR_C"/>
</dbReference>
<dbReference type="EMBL" id="PUHZ01000018">
    <property type="protein sequence ID" value="PQO44621.1"/>
    <property type="molecule type" value="Genomic_DNA"/>
</dbReference>
<name>A0A2S8GJX9_9BACT</name>
<feature type="domain" description="HTH gntR-type" evidence="5">
    <location>
        <begin position="5"/>
        <end position="72"/>
    </location>
</feature>
<dbReference type="InterPro" id="IPR000524">
    <property type="entry name" value="Tscrpt_reg_HTH_GntR"/>
</dbReference>
<dbReference type="CDD" id="cd07377">
    <property type="entry name" value="WHTH_GntR"/>
    <property type="match status" value="1"/>
</dbReference>
<dbReference type="Proteomes" id="UP000237819">
    <property type="component" value="Unassembled WGS sequence"/>
</dbReference>
<sequence length="233" mass="25986">MVKRQCMSDEIRDTLATRIYDGTLPPGERLIELAIAQEFGTSQTPVREALRELEAMRLVQSEPYKGTRVREITPREMAESYLVRAILEQRAAELAAPHFQKSSDLLQKKADEICAAAEQGDIDGYARSNMEFHRCIVEAADNLVLLQCWDALQFEARIRVNLFRKNKAIVARAAEHAPIVEALRRGDGAEAGRLLREHSESFAAVWAKEAQSSESDPDNPSPSCSVEMSAATD</sequence>